<proteinExistence type="predicted"/>
<evidence type="ECO:0000313" key="2">
    <source>
        <dbReference type="Proteomes" id="UP000652761"/>
    </source>
</evidence>
<accession>A0A843U8V8</accession>
<name>A0A843U8V8_COLES</name>
<reference evidence="1" key="1">
    <citation type="submission" date="2017-07" db="EMBL/GenBank/DDBJ databases">
        <title>Taro Niue Genome Assembly and Annotation.</title>
        <authorList>
            <person name="Atibalentja N."/>
            <person name="Keating K."/>
            <person name="Fields C.J."/>
        </authorList>
    </citation>
    <scope>NUCLEOTIDE SEQUENCE</scope>
    <source>
        <strain evidence="1">Niue_2</strain>
        <tissue evidence="1">Leaf</tissue>
    </source>
</reference>
<dbReference type="EMBL" id="NMUH01000483">
    <property type="protein sequence ID" value="MQL79935.1"/>
    <property type="molecule type" value="Genomic_DNA"/>
</dbReference>
<protein>
    <submittedName>
        <fullName evidence="1">Uncharacterized protein</fullName>
    </submittedName>
</protein>
<dbReference type="AlphaFoldDB" id="A0A843U8V8"/>
<comment type="caution">
    <text evidence="1">The sequence shown here is derived from an EMBL/GenBank/DDBJ whole genome shotgun (WGS) entry which is preliminary data.</text>
</comment>
<organism evidence="1 2">
    <name type="scientific">Colocasia esculenta</name>
    <name type="common">Wild taro</name>
    <name type="synonym">Arum esculentum</name>
    <dbReference type="NCBI Taxonomy" id="4460"/>
    <lineage>
        <taxon>Eukaryota</taxon>
        <taxon>Viridiplantae</taxon>
        <taxon>Streptophyta</taxon>
        <taxon>Embryophyta</taxon>
        <taxon>Tracheophyta</taxon>
        <taxon>Spermatophyta</taxon>
        <taxon>Magnoliopsida</taxon>
        <taxon>Liliopsida</taxon>
        <taxon>Araceae</taxon>
        <taxon>Aroideae</taxon>
        <taxon>Colocasieae</taxon>
        <taxon>Colocasia</taxon>
    </lineage>
</organism>
<gene>
    <name evidence="1" type="ORF">Taro_012368</name>
</gene>
<evidence type="ECO:0000313" key="1">
    <source>
        <dbReference type="EMBL" id="MQL79935.1"/>
    </source>
</evidence>
<dbReference type="Proteomes" id="UP000652761">
    <property type="component" value="Unassembled WGS sequence"/>
</dbReference>
<sequence>MSFGRYISGIPPDLMPHFGCWGRLFSALSSNPTLDPRPDPGAIDHGICHLDLAYRCGFLAKEISASLPLRFAGQRDSLPSRGLLAKDFGLTDHGAFGVESAPPVLPRPPLAQLASLGAFSCSCAGSFLAAPRAPFRAASAAWLALLFERWFLSRGDCATFPS</sequence>
<keyword evidence="2" id="KW-1185">Reference proteome</keyword>